<dbReference type="Proteomes" id="UP000663845">
    <property type="component" value="Unassembled WGS sequence"/>
</dbReference>
<dbReference type="EMBL" id="CAJNOG010000147">
    <property type="protein sequence ID" value="CAF1009255.1"/>
    <property type="molecule type" value="Genomic_DNA"/>
</dbReference>
<dbReference type="EMBL" id="CAJNON010000046">
    <property type="protein sequence ID" value="CAF0863523.1"/>
    <property type="molecule type" value="Genomic_DNA"/>
</dbReference>
<feature type="transmembrane region" description="Helical" evidence="1">
    <location>
        <begin position="28"/>
        <end position="52"/>
    </location>
</feature>
<accession>A0A813WUI1</accession>
<evidence type="ECO:0000256" key="1">
    <source>
        <dbReference type="SAM" id="Phobius"/>
    </source>
</evidence>
<proteinExistence type="predicted"/>
<protein>
    <submittedName>
        <fullName evidence="2">Uncharacterized protein</fullName>
    </submittedName>
</protein>
<keyword evidence="1" id="KW-1133">Transmembrane helix</keyword>
<reference evidence="2" key="1">
    <citation type="submission" date="2021-02" db="EMBL/GenBank/DDBJ databases">
        <authorList>
            <person name="Nowell W R."/>
        </authorList>
    </citation>
    <scope>NUCLEOTIDE SEQUENCE</scope>
</reference>
<keyword evidence="1" id="KW-0472">Membrane</keyword>
<dbReference type="Proteomes" id="UP000663844">
    <property type="component" value="Unassembled WGS sequence"/>
</dbReference>
<evidence type="ECO:0000313" key="5">
    <source>
        <dbReference type="EMBL" id="CAF3620727.1"/>
    </source>
</evidence>
<organism evidence="2 8">
    <name type="scientific">Adineta steineri</name>
    <dbReference type="NCBI Taxonomy" id="433720"/>
    <lineage>
        <taxon>Eukaryota</taxon>
        <taxon>Metazoa</taxon>
        <taxon>Spiralia</taxon>
        <taxon>Gnathifera</taxon>
        <taxon>Rotifera</taxon>
        <taxon>Eurotatoria</taxon>
        <taxon>Bdelloidea</taxon>
        <taxon>Adinetida</taxon>
        <taxon>Adinetidae</taxon>
        <taxon>Adineta</taxon>
    </lineage>
</organism>
<name>A0A813WUI1_9BILA</name>
<dbReference type="AlphaFoldDB" id="A0A813WUI1"/>
<keyword evidence="1" id="KW-0812">Transmembrane</keyword>
<evidence type="ECO:0000313" key="4">
    <source>
        <dbReference type="EMBL" id="CAF1009255.1"/>
    </source>
</evidence>
<dbReference type="OrthoDB" id="10028831at2759"/>
<evidence type="ECO:0000313" key="8">
    <source>
        <dbReference type="Proteomes" id="UP000663891"/>
    </source>
</evidence>
<sequence>MNVTTESSSSTNETTTTIQSTVDHNKTLVIILTIAVPLLACFVLLILLIICYRRRLTKLWLKKYENTSRLQSFDSHLSSNPVHPSYLQKKRRLSYRQHLQPRTETIVYNQLSSPSTPVIKNSFDSPSKGEINAAFDEYVIQNEQRPILKQNPTTIQKTFPTSVQTPVSTITTAFVEAIAVHRASLLTAGNHTSLERLTPEKIIHNSQQSLTTLPTVLLFSQRTQF</sequence>
<dbReference type="Proteomes" id="UP000663881">
    <property type="component" value="Unassembled WGS sequence"/>
</dbReference>
<dbReference type="Proteomes" id="UP000663832">
    <property type="component" value="Unassembled WGS sequence"/>
</dbReference>
<keyword evidence="7" id="KW-1185">Reference proteome</keyword>
<dbReference type="EMBL" id="CAJOAZ010001495">
    <property type="protein sequence ID" value="CAF3821412.1"/>
    <property type="molecule type" value="Genomic_DNA"/>
</dbReference>
<evidence type="ECO:0000313" key="6">
    <source>
        <dbReference type="EMBL" id="CAF3821412.1"/>
    </source>
</evidence>
<evidence type="ECO:0000313" key="2">
    <source>
        <dbReference type="EMBL" id="CAF0863523.1"/>
    </source>
</evidence>
<comment type="caution">
    <text evidence="2">The sequence shown here is derived from an EMBL/GenBank/DDBJ whole genome shotgun (WGS) entry which is preliminary data.</text>
</comment>
<evidence type="ECO:0000313" key="3">
    <source>
        <dbReference type="EMBL" id="CAF0987077.1"/>
    </source>
</evidence>
<evidence type="ECO:0000313" key="7">
    <source>
        <dbReference type="Proteomes" id="UP000663832"/>
    </source>
</evidence>
<dbReference type="EMBL" id="CAJOAY010000296">
    <property type="protein sequence ID" value="CAF3620727.1"/>
    <property type="molecule type" value="Genomic_DNA"/>
</dbReference>
<dbReference type="EMBL" id="CAJNOM010000074">
    <property type="protein sequence ID" value="CAF0987077.1"/>
    <property type="molecule type" value="Genomic_DNA"/>
</dbReference>
<dbReference type="Proteomes" id="UP000663891">
    <property type="component" value="Unassembled WGS sequence"/>
</dbReference>
<gene>
    <name evidence="4" type="ORF">JYZ213_LOCUS16435</name>
    <name evidence="5" type="ORF">OKA104_LOCUS7612</name>
    <name evidence="6" type="ORF">OXD698_LOCUS19468</name>
    <name evidence="3" type="ORF">QVE165_LOCUS14183</name>
    <name evidence="2" type="ORF">VCS650_LOCUS7327</name>
</gene>